<feature type="compositionally biased region" description="Polar residues" evidence="1">
    <location>
        <begin position="71"/>
        <end position="83"/>
    </location>
</feature>
<comment type="caution">
    <text evidence="2">The sequence shown here is derived from an EMBL/GenBank/DDBJ whole genome shotgun (WGS) entry which is preliminary data.</text>
</comment>
<evidence type="ECO:0000256" key="1">
    <source>
        <dbReference type="SAM" id="MobiDB-lite"/>
    </source>
</evidence>
<feature type="compositionally biased region" description="Low complexity" evidence="1">
    <location>
        <begin position="195"/>
        <end position="210"/>
    </location>
</feature>
<keyword evidence="3" id="KW-1185">Reference proteome</keyword>
<sequence length="265" mass="27927">MAMLSTTETMPAMTDGHALPQTHRAHLIRSTRKLGALLGETPQIIESTTPRHAPSASMSSIDSRRSGRIFETNTPPRSSSLAPSPTPFASRPMLYLKLASPARPLSVSVTSPLTPGFSPLTPTFAPVVVDRRKKMAKLGHLLGQNVPPELVFSAPPPSSPSSLPQARKSTRRGMPSPVAPSSALSVLMAREAQASPSSSSYAPPTSSASYVVPGSPSYAPPSPTGSLASPTREASAISEREQGWSGEWSGAQGMEDVVRALRDLR</sequence>
<dbReference type="AlphaFoldDB" id="A0AAD7JH37"/>
<dbReference type="EMBL" id="JARJLG010000041">
    <property type="protein sequence ID" value="KAJ7763229.1"/>
    <property type="molecule type" value="Genomic_DNA"/>
</dbReference>
<evidence type="ECO:0000313" key="3">
    <source>
        <dbReference type="Proteomes" id="UP001215280"/>
    </source>
</evidence>
<proteinExistence type="predicted"/>
<name>A0AAD7JH37_9AGAR</name>
<organism evidence="2 3">
    <name type="scientific">Mycena maculata</name>
    <dbReference type="NCBI Taxonomy" id="230809"/>
    <lineage>
        <taxon>Eukaryota</taxon>
        <taxon>Fungi</taxon>
        <taxon>Dikarya</taxon>
        <taxon>Basidiomycota</taxon>
        <taxon>Agaricomycotina</taxon>
        <taxon>Agaricomycetes</taxon>
        <taxon>Agaricomycetidae</taxon>
        <taxon>Agaricales</taxon>
        <taxon>Marasmiineae</taxon>
        <taxon>Mycenaceae</taxon>
        <taxon>Mycena</taxon>
    </lineage>
</organism>
<protein>
    <submittedName>
        <fullName evidence="2">Uncharacterized protein</fullName>
    </submittedName>
</protein>
<evidence type="ECO:0000313" key="2">
    <source>
        <dbReference type="EMBL" id="KAJ7763229.1"/>
    </source>
</evidence>
<feature type="region of interest" description="Disordered" evidence="1">
    <location>
        <begin position="195"/>
        <end position="265"/>
    </location>
</feature>
<accession>A0AAD7JH37</accession>
<reference evidence="2" key="1">
    <citation type="submission" date="2023-03" db="EMBL/GenBank/DDBJ databases">
        <title>Massive genome expansion in bonnet fungi (Mycena s.s.) driven by repeated elements and novel gene families across ecological guilds.</title>
        <authorList>
            <consortium name="Lawrence Berkeley National Laboratory"/>
            <person name="Harder C.B."/>
            <person name="Miyauchi S."/>
            <person name="Viragh M."/>
            <person name="Kuo A."/>
            <person name="Thoen E."/>
            <person name="Andreopoulos B."/>
            <person name="Lu D."/>
            <person name="Skrede I."/>
            <person name="Drula E."/>
            <person name="Henrissat B."/>
            <person name="Morin E."/>
            <person name="Kohler A."/>
            <person name="Barry K."/>
            <person name="LaButti K."/>
            <person name="Morin E."/>
            <person name="Salamov A."/>
            <person name="Lipzen A."/>
            <person name="Mereny Z."/>
            <person name="Hegedus B."/>
            <person name="Baldrian P."/>
            <person name="Stursova M."/>
            <person name="Weitz H."/>
            <person name="Taylor A."/>
            <person name="Grigoriev I.V."/>
            <person name="Nagy L.G."/>
            <person name="Martin F."/>
            <person name="Kauserud H."/>
        </authorList>
    </citation>
    <scope>NUCLEOTIDE SEQUENCE</scope>
    <source>
        <strain evidence="2">CBHHK188m</strain>
    </source>
</reference>
<feature type="region of interest" description="Disordered" evidence="1">
    <location>
        <begin position="149"/>
        <end position="180"/>
    </location>
</feature>
<feature type="non-terminal residue" evidence="2">
    <location>
        <position position="265"/>
    </location>
</feature>
<feature type="region of interest" description="Disordered" evidence="1">
    <location>
        <begin position="41"/>
        <end position="86"/>
    </location>
</feature>
<gene>
    <name evidence="2" type="ORF">DFH07DRAFT_882663</name>
</gene>
<dbReference type="Proteomes" id="UP001215280">
    <property type="component" value="Unassembled WGS sequence"/>
</dbReference>
<feature type="compositionally biased region" description="Basic and acidic residues" evidence="1">
    <location>
        <begin position="256"/>
        <end position="265"/>
    </location>
</feature>